<sequence length="158" mass="18343">MFRFAEVGYLTDGEIDLILEKKVPANLEPFHVPAYHFKIKKHLTSVEIGKIDIRIGHNEMTFYGGNIGYEIYPPYQGHHYAAKACLIIKKIALLHGMTYVYISCLPENIPSNKTCQRLKTSWLGTYLIPFHNEMYLVGVRQINVYEWILNSNEGFRYV</sequence>
<dbReference type="AlphaFoldDB" id="A0A173R380"/>
<dbReference type="Pfam" id="PF13302">
    <property type="entry name" value="Acetyltransf_3"/>
    <property type="match status" value="1"/>
</dbReference>
<gene>
    <name evidence="2" type="ORF">GMA92_04965</name>
</gene>
<dbReference type="InterPro" id="IPR016181">
    <property type="entry name" value="Acyl_CoA_acyltransferase"/>
</dbReference>
<dbReference type="OrthoDB" id="9797989at2"/>
<evidence type="ECO:0000313" key="3">
    <source>
        <dbReference type="Proteomes" id="UP000487649"/>
    </source>
</evidence>
<name>A0A173R380_9FIRM</name>
<dbReference type="InterPro" id="IPR000182">
    <property type="entry name" value="GNAT_dom"/>
</dbReference>
<evidence type="ECO:0000313" key="2">
    <source>
        <dbReference type="EMBL" id="MTK20788.1"/>
    </source>
</evidence>
<organism evidence="2 3">
    <name type="scientific">Turicibacter sanguinis</name>
    <dbReference type="NCBI Taxonomy" id="154288"/>
    <lineage>
        <taxon>Bacteria</taxon>
        <taxon>Bacillati</taxon>
        <taxon>Bacillota</taxon>
        <taxon>Erysipelotrichia</taxon>
        <taxon>Erysipelotrichales</taxon>
        <taxon>Turicibacteraceae</taxon>
        <taxon>Turicibacter</taxon>
    </lineage>
</organism>
<dbReference type="GO" id="GO:0016747">
    <property type="term" value="F:acyltransferase activity, transferring groups other than amino-acyl groups"/>
    <property type="evidence" value="ECO:0007669"/>
    <property type="project" value="InterPro"/>
</dbReference>
<dbReference type="EMBL" id="WMQE01000008">
    <property type="protein sequence ID" value="MTK20788.1"/>
    <property type="molecule type" value="Genomic_DNA"/>
</dbReference>
<dbReference type="Proteomes" id="UP000487649">
    <property type="component" value="Unassembled WGS sequence"/>
</dbReference>
<feature type="domain" description="N-acetyltransferase" evidence="1">
    <location>
        <begin position="34"/>
        <end position="118"/>
    </location>
</feature>
<accession>A0A173R380</accession>
<dbReference type="SUPFAM" id="SSF55729">
    <property type="entry name" value="Acyl-CoA N-acyltransferases (Nat)"/>
    <property type="match status" value="1"/>
</dbReference>
<reference evidence="2 3" key="1">
    <citation type="journal article" date="2019" name="Nat. Med.">
        <title>A library of human gut bacterial isolates paired with longitudinal multiomics data enables mechanistic microbiome research.</title>
        <authorList>
            <person name="Poyet M."/>
            <person name="Groussin M."/>
            <person name="Gibbons S.M."/>
            <person name="Avila-Pacheco J."/>
            <person name="Jiang X."/>
            <person name="Kearney S.M."/>
            <person name="Perrotta A.R."/>
            <person name="Berdy B."/>
            <person name="Zhao S."/>
            <person name="Lieberman T.D."/>
            <person name="Swanson P.K."/>
            <person name="Smith M."/>
            <person name="Roesemann S."/>
            <person name="Alexander J.E."/>
            <person name="Rich S.A."/>
            <person name="Livny J."/>
            <person name="Vlamakis H."/>
            <person name="Clish C."/>
            <person name="Bullock K."/>
            <person name="Deik A."/>
            <person name="Scott J."/>
            <person name="Pierce K.A."/>
            <person name="Xavier R.J."/>
            <person name="Alm E.J."/>
        </authorList>
    </citation>
    <scope>NUCLEOTIDE SEQUENCE [LARGE SCALE GENOMIC DNA]</scope>
    <source>
        <strain evidence="2 3">BIOML-A198</strain>
    </source>
</reference>
<comment type="caution">
    <text evidence="2">The sequence shown here is derived from an EMBL/GenBank/DDBJ whole genome shotgun (WGS) entry which is preliminary data.</text>
</comment>
<dbReference type="GeneID" id="60059977"/>
<evidence type="ECO:0000259" key="1">
    <source>
        <dbReference type="Pfam" id="PF13302"/>
    </source>
</evidence>
<proteinExistence type="predicted"/>
<dbReference type="Gene3D" id="3.40.630.30">
    <property type="match status" value="1"/>
</dbReference>
<dbReference type="RefSeq" id="WP_006783770.1">
    <property type="nucleotide sequence ID" value="NZ_CABJBH010000013.1"/>
</dbReference>
<protein>
    <submittedName>
        <fullName evidence="2">GNAT family N-acetyltransferase</fullName>
    </submittedName>
</protein>